<dbReference type="InterPro" id="IPR035959">
    <property type="entry name" value="RutC-like_sf"/>
</dbReference>
<gene>
    <name evidence="1" type="ORF">GHK53_07260</name>
</gene>
<dbReference type="EMBL" id="WISR01000073">
    <property type="protein sequence ID" value="MQW32618.1"/>
    <property type="molecule type" value="Genomic_DNA"/>
</dbReference>
<dbReference type="AlphaFoldDB" id="A0AAW9TJ08"/>
<reference evidence="1 2" key="1">
    <citation type="journal article" date="2013" name="Genome Biol.">
        <title>Comparative genomics of the core and accessory genomes of 48 Sinorhizobium strains comprising five genospecies.</title>
        <authorList>
            <person name="Sugawara M."/>
            <person name="Epstein B."/>
            <person name="Badgley B.D."/>
            <person name="Unno T."/>
            <person name="Xu L."/>
            <person name="Reese J."/>
            <person name="Gyaneshwar P."/>
            <person name="Denny R."/>
            <person name="Mudge J."/>
            <person name="Bharti A.K."/>
            <person name="Farmer A.D."/>
            <person name="May G.D."/>
            <person name="Woodward J.E."/>
            <person name="Medigue C."/>
            <person name="Vallenet D."/>
            <person name="Lajus A."/>
            <person name="Rouy Z."/>
            <person name="Martinez-Vaz B."/>
            <person name="Tiffin P."/>
            <person name="Young N.D."/>
            <person name="Sadowsky M.J."/>
        </authorList>
    </citation>
    <scope>NUCLEOTIDE SEQUENCE [LARGE SCALE GENOMIC DNA]</scope>
    <source>
        <strain evidence="1 2">N6B1</strain>
    </source>
</reference>
<protein>
    <submittedName>
        <fullName evidence="1">RidA family protein</fullName>
    </submittedName>
</protein>
<organism evidence="1 2">
    <name type="scientific">Rhizobium meliloti</name>
    <name type="common">Ensifer meliloti</name>
    <name type="synonym">Sinorhizobium meliloti</name>
    <dbReference type="NCBI Taxonomy" id="382"/>
    <lineage>
        <taxon>Bacteria</taxon>
        <taxon>Pseudomonadati</taxon>
        <taxon>Pseudomonadota</taxon>
        <taxon>Alphaproteobacteria</taxon>
        <taxon>Hyphomicrobiales</taxon>
        <taxon>Rhizobiaceae</taxon>
        <taxon>Sinorhizobium/Ensifer group</taxon>
        <taxon>Sinorhizobium</taxon>
    </lineage>
</organism>
<dbReference type="SUPFAM" id="SSF55298">
    <property type="entry name" value="YjgF-like"/>
    <property type="match status" value="1"/>
</dbReference>
<proteinExistence type="predicted"/>
<dbReference type="Pfam" id="PF01042">
    <property type="entry name" value="Ribonuc_L-PSP"/>
    <property type="match status" value="1"/>
</dbReference>
<name>A0AAW9TJ08_RHIML</name>
<dbReference type="PANTHER" id="PTHR43857:SF1">
    <property type="entry name" value="YJGH FAMILY PROTEIN"/>
    <property type="match status" value="1"/>
</dbReference>
<evidence type="ECO:0000313" key="1">
    <source>
        <dbReference type="EMBL" id="MQW32618.1"/>
    </source>
</evidence>
<dbReference type="RefSeq" id="WP_014989795.1">
    <property type="nucleotide sequence ID" value="NZ_CP021809.1"/>
</dbReference>
<dbReference type="PANTHER" id="PTHR43857">
    <property type="entry name" value="BLR7761 PROTEIN"/>
    <property type="match status" value="1"/>
</dbReference>
<accession>A0AAW9TJ08</accession>
<sequence>MKNRIFAGVPSEEMAGYAKAVIVGTTVYVSGTTGRDPDTGNFPDNAAQQARNALASIDKALRQAGGSLANAVVSRVYVVDQACAADVAAVLGEVFRDIRPTSTMLICEIPAPGAKVEIEITASLEC</sequence>
<comment type="caution">
    <text evidence="1">The sequence shown here is derived from an EMBL/GenBank/DDBJ whole genome shotgun (WGS) entry which is preliminary data.</text>
</comment>
<evidence type="ECO:0000313" key="2">
    <source>
        <dbReference type="Proteomes" id="UP000429484"/>
    </source>
</evidence>
<dbReference type="Proteomes" id="UP000429484">
    <property type="component" value="Unassembled WGS sequence"/>
</dbReference>
<dbReference type="CDD" id="cd06154">
    <property type="entry name" value="YjgF_YER057c_UK114_like_6"/>
    <property type="match status" value="1"/>
</dbReference>
<dbReference type="InterPro" id="IPR006175">
    <property type="entry name" value="YjgF/YER057c/UK114"/>
</dbReference>
<dbReference type="Gene3D" id="3.30.1330.40">
    <property type="entry name" value="RutC-like"/>
    <property type="match status" value="1"/>
</dbReference>